<accession>A0ABR3D5B9</accession>
<feature type="region of interest" description="Disordered" evidence="2">
    <location>
        <begin position="365"/>
        <end position="471"/>
    </location>
</feature>
<keyword evidence="1" id="KW-0862">Zinc</keyword>
<dbReference type="SMART" id="SM00355">
    <property type="entry name" value="ZnF_C2H2"/>
    <property type="match status" value="2"/>
</dbReference>
<dbReference type="PROSITE" id="PS00028">
    <property type="entry name" value="ZINC_FINGER_C2H2_1"/>
    <property type="match status" value="1"/>
</dbReference>
<evidence type="ECO:0000256" key="2">
    <source>
        <dbReference type="SAM" id="MobiDB-lite"/>
    </source>
</evidence>
<name>A0ABR3D5B9_NEUIN</name>
<evidence type="ECO:0000259" key="3">
    <source>
        <dbReference type="PROSITE" id="PS50157"/>
    </source>
</evidence>
<dbReference type="InterPro" id="IPR013087">
    <property type="entry name" value="Znf_C2H2_type"/>
</dbReference>
<feature type="compositionally biased region" description="Basic and acidic residues" evidence="2">
    <location>
        <begin position="187"/>
        <end position="197"/>
    </location>
</feature>
<keyword evidence="5" id="KW-1185">Reference proteome</keyword>
<keyword evidence="1" id="KW-0863">Zinc-finger</keyword>
<evidence type="ECO:0000313" key="4">
    <source>
        <dbReference type="EMBL" id="KAL0467864.1"/>
    </source>
</evidence>
<feature type="compositionally biased region" description="Polar residues" evidence="2">
    <location>
        <begin position="432"/>
        <end position="471"/>
    </location>
</feature>
<dbReference type="EMBL" id="JAVLET010000008">
    <property type="protein sequence ID" value="KAL0467864.1"/>
    <property type="molecule type" value="Genomic_DNA"/>
</dbReference>
<feature type="region of interest" description="Disordered" evidence="2">
    <location>
        <begin position="52"/>
        <end position="81"/>
    </location>
</feature>
<sequence>MSQHPSHDPAGSSSGQQQSNRDEQKAPPFFGNYNHQNPNFLFLEWPFTTSHDDPTSSSFGGWPSQSGVQTQSTADTSLTFPTQDRSGMVEVVSGTGMGSLIDGTTSSNSIWPTSGVFQAAHQSSAQSDVKFGDIHPSGAGAGMGTGRIAGDGQNPHFHHEQEGQLDCPSNDGTAGEGLPTEPSDVGGQHDDKASRAEEESGPRLWYCVNCGKNYKLRNTLIKHLGWKCGICDAAYGCNVEHPSQRRVFVDMNVTKVPLACRWCIAKSFAGPRGLSVHKTKHHYVDDAVRSDAPCVCPEEGCTEIQDPLPRDTVWMHMISRHDYVHFDRDPLWVPEVPDRMGYRCPFTECTTRVHSLEELRRHVKSHESRKAFTQGARVALVSQPENLDGLRDGEEDERLVSDSDGANNGPEDEPEQYPSRELQHQEIDSVPLSESSNAGTNQAGTQTQESTLEGGQAQPQKQTPVNSASTDNVLRSEHIAWYCLASPRTGRRNSPVGKYLDWWHEGKGPVG</sequence>
<feature type="domain" description="C2H2-type" evidence="3">
    <location>
        <begin position="342"/>
        <end position="371"/>
    </location>
</feature>
<organism evidence="4 5">
    <name type="scientific">Neurospora intermedia</name>
    <dbReference type="NCBI Taxonomy" id="5142"/>
    <lineage>
        <taxon>Eukaryota</taxon>
        <taxon>Fungi</taxon>
        <taxon>Dikarya</taxon>
        <taxon>Ascomycota</taxon>
        <taxon>Pezizomycotina</taxon>
        <taxon>Sordariomycetes</taxon>
        <taxon>Sordariomycetidae</taxon>
        <taxon>Sordariales</taxon>
        <taxon>Sordariaceae</taxon>
        <taxon>Neurospora</taxon>
    </lineage>
</organism>
<keyword evidence="1" id="KW-0479">Metal-binding</keyword>
<dbReference type="PROSITE" id="PS50157">
    <property type="entry name" value="ZINC_FINGER_C2H2_2"/>
    <property type="match status" value="1"/>
</dbReference>
<proteinExistence type="predicted"/>
<gene>
    <name evidence="4" type="ORF">QR685DRAFT_573994</name>
</gene>
<evidence type="ECO:0000313" key="5">
    <source>
        <dbReference type="Proteomes" id="UP001451303"/>
    </source>
</evidence>
<feature type="region of interest" description="Disordered" evidence="2">
    <location>
        <begin position="139"/>
        <end position="197"/>
    </location>
</feature>
<evidence type="ECO:0000256" key="1">
    <source>
        <dbReference type="PROSITE-ProRule" id="PRU00042"/>
    </source>
</evidence>
<reference evidence="4 5" key="1">
    <citation type="submission" date="2023-09" db="EMBL/GenBank/DDBJ databases">
        <title>Multi-omics analysis of a traditional fermented food reveals byproduct-associated fungal strains for waste-to-food upcycling.</title>
        <authorList>
            <consortium name="Lawrence Berkeley National Laboratory"/>
            <person name="Rekdal V.M."/>
            <person name="Villalobos-Escobedo J.M."/>
            <person name="Rodriguez-Valeron N."/>
            <person name="Garcia M.O."/>
            <person name="Vasquez D.P."/>
            <person name="Damayanti I."/>
            <person name="Sorensen P.M."/>
            <person name="Baidoo E.E."/>
            <person name="De Carvalho A.C."/>
            <person name="Riley R."/>
            <person name="Lipzen A."/>
            <person name="He G."/>
            <person name="Yan M."/>
            <person name="Haridas S."/>
            <person name="Daum C."/>
            <person name="Yoshinaga Y."/>
            <person name="Ng V."/>
            <person name="Grigoriev I.V."/>
            <person name="Munk R."/>
            <person name="Nuraida L."/>
            <person name="Wijaya C.H."/>
            <person name="Morales P.-C."/>
            <person name="Keasling J.D."/>
        </authorList>
    </citation>
    <scope>NUCLEOTIDE SEQUENCE [LARGE SCALE GENOMIC DNA]</scope>
    <source>
        <strain evidence="4 5">FGSC 2613</strain>
    </source>
</reference>
<protein>
    <recommendedName>
        <fullName evidence="3">C2H2-type domain-containing protein</fullName>
    </recommendedName>
</protein>
<dbReference type="Proteomes" id="UP001451303">
    <property type="component" value="Unassembled WGS sequence"/>
</dbReference>
<feature type="compositionally biased region" description="Gly residues" evidence="2">
    <location>
        <begin position="139"/>
        <end position="149"/>
    </location>
</feature>
<feature type="compositionally biased region" description="Polar residues" evidence="2">
    <location>
        <begin position="55"/>
        <end position="81"/>
    </location>
</feature>
<feature type="region of interest" description="Disordered" evidence="2">
    <location>
        <begin position="1"/>
        <end position="35"/>
    </location>
</feature>
<comment type="caution">
    <text evidence="4">The sequence shown here is derived from an EMBL/GenBank/DDBJ whole genome shotgun (WGS) entry which is preliminary data.</text>
</comment>